<dbReference type="GO" id="GO:0008168">
    <property type="term" value="F:methyltransferase activity"/>
    <property type="evidence" value="ECO:0007669"/>
    <property type="project" value="UniProtKB-KW"/>
</dbReference>
<name>A0A9P8V4E6_9PEZI</name>
<dbReference type="AlphaFoldDB" id="A0A9P8V4E6"/>
<comment type="caution">
    <text evidence="3">The sequence shown here is derived from an EMBL/GenBank/DDBJ whole genome shotgun (WGS) entry which is preliminary data.</text>
</comment>
<keyword evidence="1" id="KW-0732">Signal</keyword>
<sequence>MPLLSNLSVASLVAIIAYQYYNARSTPIPSPTSGAEVSWKRYLGRREGILQTLNVTKNPDAPLFPIRESWDESSPMYTAWDLFPAAYPCPYELERVGHLGDGGKWVCGMSQYEATTRPQVMYSFGVGGEVSLEVEWIRRTNTYVHSFDYTVTTTEFPGLDKMTDRFKLQQLGVAGEDYIEDGHRFATLKTIMTDLGHDYVDVIKMDVEGSEFPTLDSFLEDYEGKALPFGQLLIEIHLWEGSPDTIPDLLKWWEKLESFGLRPVSDEANLLAVTFGSVIPCCFEYTFINTNDTRGIKWR</sequence>
<dbReference type="InterPro" id="IPR025714">
    <property type="entry name" value="Methyltranfer_dom"/>
</dbReference>
<proteinExistence type="predicted"/>
<keyword evidence="3" id="KW-0808">Transferase</keyword>
<dbReference type="Pfam" id="PF13383">
    <property type="entry name" value="Methyltransf_22"/>
    <property type="match status" value="1"/>
</dbReference>
<gene>
    <name evidence="3" type="ORF">F5X68DRAFT_246754</name>
</gene>
<dbReference type="PANTHER" id="PTHR32026:SF10">
    <property type="entry name" value="METHYLTRANSFERASE-LIKE PROTEIN 24-RELATED"/>
    <property type="match status" value="1"/>
</dbReference>
<feature type="domain" description="Methyltransferase" evidence="2">
    <location>
        <begin position="44"/>
        <end position="261"/>
    </location>
</feature>
<feature type="chain" id="PRO_5040405491" evidence="1">
    <location>
        <begin position="26"/>
        <end position="299"/>
    </location>
</feature>
<accession>A0A9P8V4E6</accession>
<evidence type="ECO:0000256" key="1">
    <source>
        <dbReference type="SAM" id="SignalP"/>
    </source>
</evidence>
<evidence type="ECO:0000313" key="3">
    <source>
        <dbReference type="EMBL" id="KAH6673983.1"/>
    </source>
</evidence>
<dbReference type="InterPro" id="IPR026913">
    <property type="entry name" value="METTL24"/>
</dbReference>
<feature type="signal peptide" evidence="1">
    <location>
        <begin position="1"/>
        <end position="25"/>
    </location>
</feature>
<dbReference type="Proteomes" id="UP000770015">
    <property type="component" value="Unassembled WGS sequence"/>
</dbReference>
<protein>
    <submittedName>
        <fullName evidence="3">Methyltransferase domain-containing protein</fullName>
    </submittedName>
</protein>
<reference evidence="3" key="1">
    <citation type="journal article" date="2021" name="Nat. Commun.">
        <title>Genetic determinants of endophytism in the Arabidopsis root mycobiome.</title>
        <authorList>
            <person name="Mesny F."/>
            <person name="Miyauchi S."/>
            <person name="Thiergart T."/>
            <person name="Pickel B."/>
            <person name="Atanasova L."/>
            <person name="Karlsson M."/>
            <person name="Huettel B."/>
            <person name="Barry K.W."/>
            <person name="Haridas S."/>
            <person name="Chen C."/>
            <person name="Bauer D."/>
            <person name="Andreopoulos W."/>
            <person name="Pangilinan J."/>
            <person name="LaButti K."/>
            <person name="Riley R."/>
            <person name="Lipzen A."/>
            <person name="Clum A."/>
            <person name="Drula E."/>
            <person name="Henrissat B."/>
            <person name="Kohler A."/>
            <person name="Grigoriev I.V."/>
            <person name="Martin F.M."/>
            <person name="Hacquard S."/>
        </authorList>
    </citation>
    <scope>NUCLEOTIDE SEQUENCE</scope>
    <source>
        <strain evidence="3">MPI-SDFR-AT-0117</strain>
    </source>
</reference>
<dbReference type="EMBL" id="JAGSXJ010000026">
    <property type="protein sequence ID" value="KAH6673983.1"/>
    <property type="molecule type" value="Genomic_DNA"/>
</dbReference>
<evidence type="ECO:0000313" key="4">
    <source>
        <dbReference type="Proteomes" id="UP000770015"/>
    </source>
</evidence>
<dbReference type="GO" id="GO:0032259">
    <property type="term" value="P:methylation"/>
    <property type="evidence" value="ECO:0007669"/>
    <property type="project" value="UniProtKB-KW"/>
</dbReference>
<keyword evidence="4" id="KW-1185">Reference proteome</keyword>
<dbReference type="PANTHER" id="PTHR32026">
    <property type="entry name" value="METHYLTRANSFERASE-LIKE PROTEIN 24"/>
    <property type="match status" value="1"/>
</dbReference>
<dbReference type="OrthoDB" id="10006218at2759"/>
<keyword evidence="3" id="KW-0489">Methyltransferase</keyword>
<organism evidence="3 4">
    <name type="scientific">Plectosphaerella plurivora</name>
    <dbReference type="NCBI Taxonomy" id="936078"/>
    <lineage>
        <taxon>Eukaryota</taxon>
        <taxon>Fungi</taxon>
        <taxon>Dikarya</taxon>
        <taxon>Ascomycota</taxon>
        <taxon>Pezizomycotina</taxon>
        <taxon>Sordariomycetes</taxon>
        <taxon>Hypocreomycetidae</taxon>
        <taxon>Glomerellales</taxon>
        <taxon>Plectosphaerellaceae</taxon>
        <taxon>Plectosphaerella</taxon>
    </lineage>
</organism>
<evidence type="ECO:0000259" key="2">
    <source>
        <dbReference type="Pfam" id="PF13383"/>
    </source>
</evidence>